<accession>A0A7S3F4P3</accession>
<evidence type="ECO:0000313" key="2">
    <source>
        <dbReference type="EMBL" id="CAE0123099.1"/>
    </source>
</evidence>
<protein>
    <submittedName>
        <fullName evidence="2">Uncharacterized protein</fullName>
    </submittedName>
</protein>
<name>A0A7S3F4P3_9EUKA</name>
<gene>
    <name evidence="2" type="ORF">HERI1096_LOCUS23801</name>
</gene>
<organism evidence="2">
    <name type="scientific">Haptolina ericina</name>
    <dbReference type="NCBI Taxonomy" id="156174"/>
    <lineage>
        <taxon>Eukaryota</taxon>
        <taxon>Haptista</taxon>
        <taxon>Haptophyta</taxon>
        <taxon>Prymnesiophyceae</taxon>
        <taxon>Prymnesiales</taxon>
        <taxon>Prymnesiaceae</taxon>
        <taxon>Haptolina</taxon>
    </lineage>
</organism>
<evidence type="ECO:0000256" key="1">
    <source>
        <dbReference type="SAM" id="Phobius"/>
    </source>
</evidence>
<dbReference type="EMBL" id="HBHX01042917">
    <property type="protein sequence ID" value="CAE0123099.1"/>
    <property type="molecule type" value="Transcribed_RNA"/>
</dbReference>
<proteinExistence type="predicted"/>
<feature type="transmembrane region" description="Helical" evidence="1">
    <location>
        <begin position="6"/>
        <end position="27"/>
    </location>
</feature>
<keyword evidence="1" id="KW-1133">Transmembrane helix</keyword>
<keyword evidence="1" id="KW-0812">Transmembrane</keyword>
<reference evidence="2" key="1">
    <citation type="submission" date="2021-01" db="EMBL/GenBank/DDBJ databases">
        <authorList>
            <person name="Corre E."/>
            <person name="Pelletier E."/>
            <person name="Niang G."/>
            <person name="Scheremetjew M."/>
            <person name="Finn R."/>
            <person name="Kale V."/>
            <person name="Holt S."/>
            <person name="Cochrane G."/>
            <person name="Meng A."/>
            <person name="Brown T."/>
            <person name="Cohen L."/>
        </authorList>
    </citation>
    <scope>NUCLEOTIDE SEQUENCE</scope>
    <source>
        <strain evidence="2">CCMP281</strain>
    </source>
</reference>
<feature type="transmembrane region" description="Helical" evidence="1">
    <location>
        <begin position="63"/>
        <end position="86"/>
    </location>
</feature>
<sequence length="118" mass="13102">MLVSTVYASGVVFLCRTFATAVGLAVCSQWRSPVVTFVVLPLLVSIFETHHAVESAKMRVPAGASACLLVSMVWFVYVPSAILAWIHMERSLAKAWVKGHTDMIEEREPITPLIKEHY</sequence>
<feature type="transmembrane region" description="Helical" evidence="1">
    <location>
        <begin position="34"/>
        <end position="51"/>
    </location>
</feature>
<keyword evidence="1" id="KW-0472">Membrane</keyword>
<dbReference type="AlphaFoldDB" id="A0A7S3F4P3"/>